<comment type="cofactor">
    <cofactor evidence="5">
        <name>Ca(2+)</name>
        <dbReference type="ChEBI" id="CHEBI:29108"/>
    </cofactor>
    <text evidence="5">Binds 1 Ca(2+) ion per dimer.</text>
</comment>
<organism evidence="8 9">
    <name type="scientific">Salinispora arenicola</name>
    <dbReference type="NCBI Taxonomy" id="168697"/>
    <lineage>
        <taxon>Bacteria</taxon>
        <taxon>Bacillati</taxon>
        <taxon>Actinomycetota</taxon>
        <taxon>Actinomycetes</taxon>
        <taxon>Micromonosporales</taxon>
        <taxon>Micromonosporaceae</taxon>
        <taxon>Salinispora</taxon>
    </lineage>
</organism>
<dbReference type="GO" id="GO:0017000">
    <property type="term" value="P:antibiotic biosynthetic process"/>
    <property type="evidence" value="ECO:0007669"/>
    <property type="project" value="InterPro"/>
</dbReference>
<dbReference type="Pfam" id="PF01804">
    <property type="entry name" value="Penicil_amidase"/>
    <property type="match status" value="1"/>
</dbReference>
<evidence type="ECO:0000256" key="4">
    <source>
        <dbReference type="PIRSR" id="PIRSR001227-1"/>
    </source>
</evidence>
<evidence type="ECO:0000313" key="9">
    <source>
        <dbReference type="Proteomes" id="UP000315983"/>
    </source>
</evidence>
<accession>A0A542XKP2</accession>
<evidence type="ECO:0000313" key="8">
    <source>
        <dbReference type="EMBL" id="TQL36431.1"/>
    </source>
</evidence>
<dbReference type="EMBL" id="BOQM01000069">
    <property type="protein sequence ID" value="GIM88187.1"/>
    <property type="molecule type" value="Genomic_DNA"/>
</dbReference>
<dbReference type="InterPro" id="IPR014395">
    <property type="entry name" value="Pen/GL7ACA/AHL_acylase"/>
</dbReference>
<evidence type="ECO:0000256" key="5">
    <source>
        <dbReference type="PIRSR" id="PIRSR001227-2"/>
    </source>
</evidence>
<evidence type="ECO:0000256" key="1">
    <source>
        <dbReference type="ARBA" id="ARBA00006586"/>
    </source>
</evidence>
<feature type="binding site" evidence="5">
    <location>
        <position position="393"/>
    </location>
    <ligand>
        <name>Ca(2+)</name>
        <dbReference type="ChEBI" id="CHEBI:29108"/>
    </ligand>
</feature>
<dbReference type="PANTHER" id="PTHR34218">
    <property type="entry name" value="PEPTIDASE S45 PENICILLIN AMIDASE"/>
    <property type="match status" value="1"/>
</dbReference>
<dbReference type="Gene3D" id="2.30.120.10">
    <property type="match status" value="1"/>
</dbReference>
<evidence type="ECO:0000313" key="7">
    <source>
        <dbReference type="EMBL" id="GIM88187.1"/>
    </source>
</evidence>
<keyword evidence="5" id="KW-0106">Calcium</keyword>
<proteinExistence type="inferred from homology"/>
<evidence type="ECO:0000256" key="6">
    <source>
        <dbReference type="SAM" id="MobiDB-lite"/>
    </source>
</evidence>
<evidence type="ECO:0000313" key="10">
    <source>
        <dbReference type="Proteomes" id="UP000677457"/>
    </source>
</evidence>
<dbReference type="InterPro" id="IPR023343">
    <property type="entry name" value="Penicillin_amidase_dom1"/>
</dbReference>
<feature type="active site" description="Nucleophile" evidence="4">
    <location>
        <position position="317"/>
    </location>
</feature>
<feature type="binding site" evidence="5">
    <location>
        <position position="390"/>
    </location>
    <ligand>
        <name>Ca(2+)</name>
        <dbReference type="ChEBI" id="CHEBI:29108"/>
    </ligand>
</feature>
<dbReference type="CDD" id="cd03747">
    <property type="entry name" value="Ntn_PGA_like"/>
    <property type="match status" value="1"/>
</dbReference>
<reference evidence="8 9" key="1">
    <citation type="submission" date="2019-06" db="EMBL/GenBank/DDBJ databases">
        <title>Sequencing the genomes of 1000 actinobacteria strains.</title>
        <authorList>
            <person name="Klenk H.-P."/>
        </authorList>
    </citation>
    <scope>NUCLEOTIDE SEQUENCE [LARGE SCALE GENOMIC DNA]</scope>
    <source>
        <strain evidence="8 9">DSM 44819</strain>
    </source>
</reference>
<dbReference type="GO" id="GO:0016811">
    <property type="term" value="F:hydrolase activity, acting on carbon-nitrogen (but not peptide) bonds, in linear amides"/>
    <property type="evidence" value="ECO:0007669"/>
    <property type="project" value="InterPro"/>
</dbReference>
<keyword evidence="2" id="KW-0378">Hydrolase</keyword>
<evidence type="ECO:0000256" key="3">
    <source>
        <dbReference type="ARBA" id="ARBA00023145"/>
    </source>
</evidence>
<protein>
    <submittedName>
        <fullName evidence="8">Penicillin amidase</fullName>
    </submittedName>
    <submittedName>
        <fullName evidence="7">Peptidase S45</fullName>
    </submittedName>
</protein>
<keyword evidence="3" id="KW-0865">Zymogen</keyword>
<dbReference type="AlphaFoldDB" id="A0A542XKP2"/>
<dbReference type="InterPro" id="IPR029055">
    <property type="entry name" value="Ntn_hydrolases_N"/>
</dbReference>
<dbReference type="Proteomes" id="UP000315983">
    <property type="component" value="Unassembled WGS sequence"/>
</dbReference>
<comment type="similarity">
    <text evidence="1">Belongs to the peptidase S45 family.</text>
</comment>
<dbReference type="Proteomes" id="UP000677457">
    <property type="component" value="Unassembled WGS sequence"/>
</dbReference>
<dbReference type="Gene3D" id="3.60.20.10">
    <property type="entry name" value="Glutamine Phosphoribosylpyrophosphate, subunit 1, domain 1"/>
    <property type="match status" value="1"/>
</dbReference>
<dbReference type="PANTHER" id="PTHR34218:SF4">
    <property type="entry name" value="ACYL-HOMOSERINE LACTONE ACYLASE QUIP"/>
    <property type="match status" value="1"/>
</dbReference>
<sequence length="906" mass="98110">MSPARILSSRVGRIALWTVAVLTTLALVLTLAAVWTVRRAFPQHDGALRLPGLTAPVAVYRDDHGIPQVYATTADDLFRAQGYLHAQDRFWEMDFRRHVTGGRLAELFGESQLETDIYLRTMGWRRVAEQEWDILAADTKRYLQVYADGVNAWLDEHDGGRASLEYAVLGLQNSDYEIEGWSPVDSLAWLKAMAWDLRGNMKDEITRAALLAGGLTRQQVEDLYPAYPFDRNTPIVTEGDIVAGAFDQEAPASPGPEGNADLRATETAGAGGGAVTAQPIDAVESTAGAAAARTVTALAGGLSRLPTVLGAGRGIGSNSWVIDGDLTDTGKPILANDPHLGPTMPGIWYQNGLHCECEFNVTGFSFSGLPGVVIGHNSRIAWGFTNLNPDVTDLYLERVNGDRVQVDGEWRPLATRTETIRVAGGEDVTITVRASGHGPLVSDASAELRDIGLAPPVDPAGSPAPVAATPQLAPEPSAISEDDRRDGYAIALSWTALRPGRTADAIFALNTAPGWTEFRAAAAMFEVPAQNLIYADTDGTIGYQAPGRVPVRGEGDGRWMVPGWDSAYDWQGFIPFEELPSVLDPPAGYLVTANQAVIGPSYPHMLTTDWAYGYRSQRIHELIELARDAGKITVADVQTMQFDNRNGFAPTLVPAVEAALATGDPSSLARSAADLWRDWDYQQPAEGEPDTDDGRSSAAAAYYNAVWRHLLLETFDELPEEHRLDGSDHSYEVVRGLLGLPGSPWWDRTATEVVEGRDDVLRAAAEAAASELARDQGDQPAEWRWGRMHTLTVRNQSFGTSGLGLVEWLFNADPVAVSGGGAIVNATGWNAATGYEVNAVPSMRMIVDLADLDASRWIQLTGNSGHAFHRNYDDQLELWRTGETLPMRWERGAIEAGAAQTLTLKP</sequence>
<reference evidence="7 10" key="2">
    <citation type="submission" date="2021-03" db="EMBL/GenBank/DDBJ databases">
        <title>Whole genome shotgun sequence of Salinispora arenicola NBRC 105043.</title>
        <authorList>
            <person name="Komaki H."/>
            <person name="Tamura T."/>
        </authorList>
    </citation>
    <scope>NUCLEOTIDE SEQUENCE [LARGE SCALE GENOMIC DNA]</scope>
    <source>
        <strain evidence="7 10">NBRC 105043</strain>
    </source>
</reference>
<comment type="caution">
    <text evidence="8">The sequence shown here is derived from an EMBL/GenBank/DDBJ whole genome shotgun (WGS) entry which is preliminary data.</text>
</comment>
<keyword evidence="5" id="KW-0479">Metal-binding</keyword>
<feature type="binding site" evidence="5">
    <location>
        <position position="204"/>
    </location>
    <ligand>
        <name>Ca(2+)</name>
        <dbReference type="ChEBI" id="CHEBI:29108"/>
    </ligand>
</feature>
<keyword evidence="10" id="KW-1185">Reference proteome</keyword>
<dbReference type="RefSeq" id="WP_029025400.1">
    <property type="nucleotide sequence ID" value="NZ_BOQM01000069.1"/>
</dbReference>
<dbReference type="InterPro" id="IPR043146">
    <property type="entry name" value="Penicillin_amidase_N_B-knob"/>
</dbReference>
<dbReference type="GO" id="GO:0046872">
    <property type="term" value="F:metal ion binding"/>
    <property type="evidence" value="ECO:0007669"/>
    <property type="project" value="UniProtKB-KW"/>
</dbReference>
<evidence type="ECO:0000256" key="2">
    <source>
        <dbReference type="ARBA" id="ARBA00022801"/>
    </source>
</evidence>
<dbReference type="SUPFAM" id="SSF56235">
    <property type="entry name" value="N-terminal nucleophile aminohydrolases (Ntn hydrolases)"/>
    <property type="match status" value="1"/>
</dbReference>
<name>A0A542XKP2_SALAC</name>
<dbReference type="InterPro" id="IPR002692">
    <property type="entry name" value="S45"/>
</dbReference>
<dbReference type="PIRSF" id="PIRSF001227">
    <property type="entry name" value="Pen_acylase"/>
    <property type="match status" value="1"/>
</dbReference>
<feature type="region of interest" description="Disordered" evidence="6">
    <location>
        <begin position="247"/>
        <end position="274"/>
    </location>
</feature>
<dbReference type="Gene3D" id="1.10.439.10">
    <property type="entry name" value="Penicillin Amidohydrolase, domain 1"/>
    <property type="match status" value="1"/>
</dbReference>
<dbReference type="GeneID" id="93770822"/>
<dbReference type="EMBL" id="VFOL01000001">
    <property type="protein sequence ID" value="TQL36431.1"/>
    <property type="molecule type" value="Genomic_DNA"/>
</dbReference>
<dbReference type="Gene3D" id="1.10.1400.10">
    <property type="match status" value="1"/>
</dbReference>
<feature type="region of interest" description="Disordered" evidence="6">
    <location>
        <begin position="455"/>
        <end position="480"/>
    </location>
</feature>
<gene>
    <name evidence="8" type="ORF">FB564_1526</name>
    <name evidence="7" type="ORF">Sar04_49230</name>
</gene>
<dbReference type="InterPro" id="IPR043147">
    <property type="entry name" value="Penicillin_amidase_A-knob"/>
</dbReference>